<dbReference type="InterPro" id="IPR008979">
    <property type="entry name" value="Galactose-bd-like_sf"/>
</dbReference>
<dbReference type="RefSeq" id="XP_030842336.1">
    <property type="nucleotide sequence ID" value="XM_030986476.1"/>
</dbReference>
<dbReference type="Pfam" id="PF00754">
    <property type="entry name" value="F5_F8_type_C"/>
    <property type="match status" value="1"/>
</dbReference>
<proteinExistence type="predicted"/>
<accession>A0A7M7NW87</accession>
<dbReference type="Gene3D" id="2.60.120.260">
    <property type="entry name" value="Galactose-binding domain-like"/>
    <property type="match status" value="1"/>
</dbReference>
<evidence type="ECO:0000259" key="1">
    <source>
        <dbReference type="PROSITE" id="PS50022"/>
    </source>
</evidence>
<keyword evidence="3" id="KW-1185">Reference proteome</keyword>
<dbReference type="InterPro" id="IPR000421">
    <property type="entry name" value="FA58C"/>
</dbReference>
<dbReference type="OrthoDB" id="6071166at2759"/>
<dbReference type="PANTHER" id="PTHR24543">
    <property type="entry name" value="MULTICOPPER OXIDASE-RELATED"/>
    <property type="match status" value="1"/>
</dbReference>
<dbReference type="GeneID" id="105440557"/>
<reference evidence="2" key="2">
    <citation type="submission" date="2021-01" db="UniProtKB">
        <authorList>
            <consortium name="EnsemblMetazoa"/>
        </authorList>
    </citation>
    <scope>IDENTIFICATION</scope>
</reference>
<dbReference type="Proteomes" id="UP000007110">
    <property type="component" value="Unassembled WGS sequence"/>
</dbReference>
<sequence>MLGRKIFALGMKSGRITDSAITASSEYNTYTRAAHGRLNKNFSWRPKEDEHSWIQVDLSYPNNIVGIGTQGGYGNHKDGWVTSYVVGCGENNVTINNISAQNDSEIRFV</sequence>
<evidence type="ECO:0000313" key="2">
    <source>
        <dbReference type="EnsemblMetazoa" id="XP_030842336"/>
    </source>
</evidence>
<evidence type="ECO:0000313" key="3">
    <source>
        <dbReference type="Proteomes" id="UP000007110"/>
    </source>
</evidence>
<dbReference type="AlphaFoldDB" id="A0A7M7NW87"/>
<dbReference type="PROSITE" id="PS01285">
    <property type="entry name" value="FA58C_1"/>
    <property type="match status" value="1"/>
</dbReference>
<dbReference type="InParanoid" id="A0A7M7NW87"/>
<name>A0A7M7NW87_STRPU</name>
<dbReference type="EnsemblMetazoa" id="XM_030986476">
    <property type="protein sequence ID" value="XP_030842336"/>
    <property type="gene ID" value="LOC105440557"/>
</dbReference>
<organism evidence="2 3">
    <name type="scientific">Strongylocentrotus purpuratus</name>
    <name type="common">Purple sea urchin</name>
    <dbReference type="NCBI Taxonomy" id="7668"/>
    <lineage>
        <taxon>Eukaryota</taxon>
        <taxon>Metazoa</taxon>
        <taxon>Echinodermata</taxon>
        <taxon>Eleutherozoa</taxon>
        <taxon>Echinozoa</taxon>
        <taxon>Echinoidea</taxon>
        <taxon>Euechinoidea</taxon>
        <taxon>Echinacea</taxon>
        <taxon>Camarodonta</taxon>
        <taxon>Echinidea</taxon>
        <taxon>Strongylocentrotidae</taxon>
        <taxon>Strongylocentrotus</taxon>
    </lineage>
</organism>
<feature type="domain" description="F5/8 type C" evidence="1">
    <location>
        <begin position="4"/>
        <end position="109"/>
    </location>
</feature>
<protein>
    <recommendedName>
        <fullName evidence="1">F5/8 type C domain-containing protein</fullName>
    </recommendedName>
</protein>
<dbReference type="KEGG" id="spu:105440557"/>
<dbReference type="PANTHER" id="PTHR24543:SF325">
    <property type="entry name" value="F5_8 TYPE C DOMAIN-CONTAINING PROTEIN"/>
    <property type="match status" value="1"/>
</dbReference>
<reference evidence="3" key="1">
    <citation type="submission" date="2015-02" db="EMBL/GenBank/DDBJ databases">
        <title>Genome sequencing for Strongylocentrotus purpuratus.</title>
        <authorList>
            <person name="Murali S."/>
            <person name="Liu Y."/>
            <person name="Vee V."/>
            <person name="English A."/>
            <person name="Wang M."/>
            <person name="Skinner E."/>
            <person name="Han Y."/>
            <person name="Muzny D.M."/>
            <person name="Worley K.C."/>
            <person name="Gibbs R.A."/>
        </authorList>
    </citation>
    <scope>NUCLEOTIDE SEQUENCE</scope>
</reference>
<dbReference type="SUPFAM" id="SSF49785">
    <property type="entry name" value="Galactose-binding domain-like"/>
    <property type="match status" value="1"/>
</dbReference>
<dbReference type="PROSITE" id="PS50022">
    <property type="entry name" value="FA58C_3"/>
    <property type="match status" value="1"/>
</dbReference>